<name>A0AAV4SHL0_9ARAC</name>
<proteinExistence type="predicted"/>
<sequence length="85" mass="9450">MVANGRRSEELRRGNHSTSPERIVQGHSIDSCGWRVIRGCSSSASSTDGTFSGSGRRQCPRRVAAAQRFFFPLVIIISQLFHQMI</sequence>
<accession>A0AAV4SHL0</accession>
<comment type="caution">
    <text evidence="2">The sequence shown here is derived from an EMBL/GenBank/DDBJ whole genome shotgun (WGS) entry which is preliminary data.</text>
</comment>
<evidence type="ECO:0000313" key="3">
    <source>
        <dbReference type="Proteomes" id="UP001054837"/>
    </source>
</evidence>
<dbReference type="AlphaFoldDB" id="A0AAV4SHL0"/>
<reference evidence="2 3" key="1">
    <citation type="submission" date="2021-06" db="EMBL/GenBank/DDBJ databases">
        <title>Caerostris darwini draft genome.</title>
        <authorList>
            <person name="Kono N."/>
            <person name="Arakawa K."/>
        </authorList>
    </citation>
    <scope>NUCLEOTIDE SEQUENCE [LARGE SCALE GENOMIC DNA]</scope>
</reference>
<gene>
    <name evidence="2" type="ORF">CDAR_411121</name>
</gene>
<evidence type="ECO:0000313" key="2">
    <source>
        <dbReference type="EMBL" id="GIY32007.1"/>
    </source>
</evidence>
<feature type="region of interest" description="Disordered" evidence="1">
    <location>
        <begin position="1"/>
        <end position="23"/>
    </location>
</feature>
<evidence type="ECO:0000256" key="1">
    <source>
        <dbReference type="SAM" id="MobiDB-lite"/>
    </source>
</evidence>
<keyword evidence="3" id="KW-1185">Reference proteome</keyword>
<organism evidence="2 3">
    <name type="scientific">Caerostris darwini</name>
    <dbReference type="NCBI Taxonomy" id="1538125"/>
    <lineage>
        <taxon>Eukaryota</taxon>
        <taxon>Metazoa</taxon>
        <taxon>Ecdysozoa</taxon>
        <taxon>Arthropoda</taxon>
        <taxon>Chelicerata</taxon>
        <taxon>Arachnida</taxon>
        <taxon>Araneae</taxon>
        <taxon>Araneomorphae</taxon>
        <taxon>Entelegynae</taxon>
        <taxon>Araneoidea</taxon>
        <taxon>Araneidae</taxon>
        <taxon>Caerostris</taxon>
    </lineage>
</organism>
<protein>
    <submittedName>
        <fullName evidence="2">Uncharacterized protein</fullName>
    </submittedName>
</protein>
<dbReference type="Proteomes" id="UP001054837">
    <property type="component" value="Unassembled WGS sequence"/>
</dbReference>
<feature type="compositionally biased region" description="Basic and acidic residues" evidence="1">
    <location>
        <begin position="1"/>
        <end position="13"/>
    </location>
</feature>
<dbReference type="EMBL" id="BPLQ01007740">
    <property type="protein sequence ID" value="GIY32007.1"/>
    <property type="molecule type" value="Genomic_DNA"/>
</dbReference>